<comment type="caution">
    <text evidence="2">The sequence shown here is derived from an EMBL/GenBank/DDBJ whole genome shotgun (WGS) entry which is preliminary data.</text>
</comment>
<evidence type="ECO:0000313" key="2">
    <source>
        <dbReference type="EMBL" id="OAY76993.1"/>
    </source>
</evidence>
<accession>A0A199VJ09</accession>
<dbReference type="InterPro" id="IPR039589">
    <property type="entry name" value="TBCC1"/>
</dbReference>
<reference evidence="2 3" key="1">
    <citation type="journal article" date="2016" name="DNA Res.">
        <title>The draft genome of MD-2 pineapple using hybrid error correction of long reads.</title>
        <authorList>
            <person name="Redwan R.M."/>
            <person name="Saidin A."/>
            <person name="Kumar S.V."/>
        </authorList>
    </citation>
    <scope>NUCLEOTIDE SEQUENCE [LARGE SCALE GENOMIC DNA]</scope>
    <source>
        <strain evidence="3">cv. MD2</strain>
        <tissue evidence="2">Leaf</tissue>
    </source>
</reference>
<dbReference type="STRING" id="4615.A0A199VJ09"/>
<evidence type="ECO:0000313" key="3">
    <source>
        <dbReference type="Proteomes" id="UP000092600"/>
    </source>
</evidence>
<organism evidence="2 3">
    <name type="scientific">Ananas comosus</name>
    <name type="common">Pineapple</name>
    <name type="synonym">Ananas ananas</name>
    <dbReference type="NCBI Taxonomy" id="4615"/>
    <lineage>
        <taxon>Eukaryota</taxon>
        <taxon>Viridiplantae</taxon>
        <taxon>Streptophyta</taxon>
        <taxon>Embryophyta</taxon>
        <taxon>Tracheophyta</taxon>
        <taxon>Spermatophyta</taxon>
        <taxon>Magnoliopsida</taxon>
        <taxon>Liliopsida</taxon>
        <taxon>Poales</taxon>
        <taxon>Bromeliaceae</taxon>
        <taxon>Bromelioideae</taxon>
        <taxon>Ananas</taxon>
    </lineage>
</organism>
<dbReference type="InterPro" id="IPR012945">
    <property type="entry name" value="Tubulin-bd_cofactor_C_dom"/>
</dbReference>
<sequence>MGSTPIPRSLTGEVSSADGSTLNLLSLQLRLSLFRSLQGQKRKKRREDMPRFGDIIPTLPSPLLLRQILTLAPLKDRLLQRPIPDPHRVDAPALADALQIPLDHARLALDTLAAVLPAADPAIADGAGAADARDLLLFLYIQSYKRLVPRGHKDSVAVADVWPHASAFDGYLSALSPIQAVKIEHCERVQIITAAKRICIANCRECCFFLGINHQPLIVGDNHKLQVAPFNTYYAQLGEHMAQVGVDPTINKWDQPFVLGAVDPHDSLSHPAGVSDAQAESATSLDPDLFTNFVIPSWFGAESSSELTKYNPFPLPEIYWASQKKKHAILDDIHKQYGSCNLMRTGKGIWHAPFMYISETGYTFLIRVQMEGEGEDAPTV</sequence>
<dbReference type="Pfam" id="PF07986">
    <property type="entry name" value="TBCC"/>
    <property type="match status" value="1"/>
</dbReference>
<name>A0A199VJ09_ANACO</name>
<dbReference type="Proteomes" id="UP000092600">
    <property type="component" value="Unassembled WGS sequence"/>
</dbReference>
<dbReference type="PANTHER" id="PTHR16052:SF0">
    <property type="entry name" value="TBCC DOMAIN-CONTAINING PROTEIN 1"/>
    <property type="match status" value="1"/>
</dbReference>
<dbReference type="AlphaFoldDB" id="A0A199VJ09"/>
<feature type="domain" description="Tubulin binding cofactor C-like" evidence="1">
    <location>
        <begin position="179"/>
        <end position="255"/>
    </location>
</feature>
<dbReference type="PANTHER" id="PTHR16052">
    <property type="entry name" value="TBCC DOMAIN-CONTAINING PROTEIN 1"/>
    <property type="match status" value="1"/>
</dbReference>
<feature type="non-terminal residue" evidence="2">
    <location>
        <position position="380"/>
    </location>
</feature>
<gene>
    <name evidence="2" type="ORF">ACMD2_18790</name>
</gene>
<dbReference type="EMBL" id="LSRQ01001644">
    <property type="protein sequence ID" value="OAY76993.1"/>
    <property type="molecule type" value="Genomic_DNA"/>
</dbReference>
<evidence type="ECO:0000259" key="1">
    <source>
        <dbReference type="Pfam" id="PF07986"/>
    </source>
</evidence>
<proteinExistence type="predicted"/>
<dbReference type="Gene3D" id="2.160.20.70">
    <property type="match status" value="1"/>
</dbReference>
<dbReference type="InterPro" id="IPR016098">
    <property type="entry name" value="CAP/MinC_C"/>
</dbReference>
<protein>
    <submittedName>
        <fullName evidence="2">TBCC domain-containing protein 1</fullName>
    </submittedName>
</protein>